<organism evidence="7 8">
    <name type="scientific">Ceratopteris richardii</name>
    <name type="common">Triangle waterfern</name>
    <dbReference type="NCBI Taxonomy" id="49495"/>
    <lineage>
        <taxon>Eukaryota</taxon>
        <taxon>Viridiplantae</taxon>
        <taxon>Streptophyta</taxon>
        <taxon>Embryophyta</taxon>
        <taxon>Tracheophyta</taxon>
        <taxon>Polypodiopsida</taxon>
        <taxon>Polypodiidae</taxon>
        <taxon>Polypodiales</taxon>
        <taxon>Pteridineae</taxon>
        <taxon>Pteridaceae</taxon>
        <taxon>Parkerioideae</taxon>
        <taxon>Ceratopteris</taxon>
    </lineage>
</organism>
<sequence length="724" mass="77889">MQPQTGQYNSASLYSAGTIPDPSHPYAYTSSYGSAPPYTSYNEENASQNFSLPQSSLHAPSQTSVADSMALLSISKHGSSTLPSVNASAQGPYLSVPPLETVPPVQGSSFYTPSVPPYEQSYGTGFAPIQQGHPHRQSTSPQTTSYPYGRISDSTSASESHYDSLSTPFAGPSFPIQSTGYESSSSSSLAGSNELLSQNKTALNSCYAPPHVDPGSVYGSSSSNAHIYGADQHGLHVYDYLSTEHMGMFDQGSLMYGATAHGRGHERPTYGQEFLYDPAYYDNSNLHEKSPKTYAHDSDGLYVGDVYAYDGGNIEPYGARGIGTGGTRPAPDNHSPGNFNSFGSSGFSKLPKGIPKIDTDEKNGGVQKYRVKVLSDSSSSGPQDVLCQIGLDGVRMVSPSTGKTVRIYPLETITRWEVSEPSVFAFWSKSSVDIEPRRIQLQSSSYTTNSILDTLTAASVQFSEMVNKVEPSKTSTDGDKSADQDSDKKKSNFVNWMQLRTRQLAPEEKQHWVPDEAVTKCSACANQFGPFLRRHHCRNCGDVYCDKCTNGRTALTADEDAPVVRVCDHCLAEVTQRLSNAKEISSRPVPPPHTHEDLAKKLQEELERTSSKRPTMSSSVGRKERSGSTTVLNCSSCGSISLVDSGTTHCPTCGVDSSRSVGNAGRDGSSRGSSWSNSGDFNKHMQEVACPICTVHLQVQVPSSGTQTVECGVCQHPFLVGAHS</sequence>
<evidence type="ECO:0000256" key="5">
    <source>
        <dbReference type="SAM" id="MobiDB-lite"/>
    </source>
</evidence>
<evidence type="ECO:0000256" key="4">
    <source>
        <dbReference type="PROSITE-ProRule" id="PRU00091"/>
    </source>
</evidence>
<evidence type="ECO:0000256" key="1">
    <source>
        <dbReference type="ARBA" id="ARBA00022723"/>
    </source>
</evidence>
<feature type="region of interest" description="Disordered" evidence="5">
    <location>
        <begin position="25"/>
        <end position="61"/>
    </location>
</feature>
<dbReference type="FunFam" id="3.30.40.10:FF:000312">
    <property type="entry name" value="Zinc finger, FYVE-type, endofin"/>
    <property type="match status" value="1"/>
</dbReference>
<dbReference type="PANTHER" id="PTHR46977:SF1">
    <property type="entry name" value="PROTEIN FREE1"/>
    <property type="match status" value="1"/>
</dbReference>
<reference evidence="7" key="1">
    <citation type="submission" date="2021-08" db="EMBL/GenBank/DDBJ databases">
        <title>WGS assembly of Ceratopteris richardii.</title>
        <authorList>
            <person name="Marchant D.B."/>
            <person name="Chen G."/>
            <person name="Jenkins J."/>
            <person name="Shu S."/>
            <person name="Leebens-Mack J."/>
            <person name="Grimwood J."/>
            <person name="Schmutz J."/>
            <person name="Soltis P."/>
            <person name="Soltis D."/>
            <person name="Chen Z.-H."/>
        </authorList>
    </citation>
    <scope>NUCLEOTIDE SEQUENCE</scope>
    <source>
        <strain evidence="7">Whitten #5841</strain>
        <tissue evidence="7">Leaf</tissue>
    </source>
</reference>
<dbReference type="Proteomes" id="UP000825935">
    <property type="component" value="Chromosome 16"/>
</dbReference>
<proteinExistence type="predicted"/>
<dbReference type="InterPro" id="IPR000306">
    <property type="entry name" value="Znf_FYVE"/>
</dbReference>
<keyword evidence="1" id="KW-0479">Metal-binding</keyword>
<dbReference type="GO" id="GO:0031902">
    <property type="term" value="C:late endosome membrane"/>
    <property type="evidence" value="ECO:0007669"/>
    <property type="project" value="TreeGrafter"/>
</dbReference>
<feature type="region of interest" description="Disordered" evidence="5">
    <location>
        <begin position="468"/>
        <end position="488"/>
    </location>
</feature>
<evidence type="ECO:0000256" key="2">
    <source>
        <dbReference type="ARBA" id="ARBA00022771"/>
    </source>
</evidence>
<feature type="domain" description="FYVE-type" evidence="6">
    <location>
        <begin position="515"/>
        <end position="575"/>
    </location>
</feature>
<comment type="caution">
    <text evidence="7">The sequence shown here is derived from an EMBL/GenBank/DDBJ whole genome shotgun (WGS) entry which is preliminary data.</text>
</comment>
<dbReference type="SUPFAM" id="SSF57903">
    <property type="entry name" value="FYVE/PHD zinc finger"/>
    <property type="match status" value="1"/>
</dbReference>
<dbReference type="EMBL" id="CM035421">
    <property type="protein sequence ID" value="KAH7388298.1"/>
    <property type="molecule type" value="Genomic_DNA"/>
</dbReference>
<evidence type="ECO:0000259" key="6">
    <source>
        <dbReference type="PROSITE" id="PS50178"/>
    </source>
</evidence>
<feature type="compositionally biased region" description="Basic and acidic residues" evidence="5">
    <location>
        <begin position="476"/>
        <end position="488"/>
    </location>
</feature>
<dbReference type="GO" id="GO:0008270">
    <property type="term" value="F:zinc ion binding"/>
    <property type="evidence" value="ECO:0007669"/>
    <property type="project" value="UniProtKB-KW"/>
</dbReference>
<feature type="compositionally biased region" description="Polar residues" evidence="5">
    <location>
        <begin position="137"/>
        <end position="164"/>
    </location>
</feature>
<accession>A0A8T2T1L0</accession>
<keyword evidence="3" id="KW-0862">Zinc</keyword>
<dbReference type="SMART" id="SM00064">
    <property type="entry name" value="FYVE"/>
    <property type="match status" value="1"/>
</dbReference>
<dbReference type="InterPro" id="IPR017455">
    <property type="entry name" value="Znf_FYVE-rel"/>
</dbReference>
<protein>
    <recommendedName>
        <fullName evidence="6">FYVE-type domain-containing protein</fullName>
    </recommendedName>
</protein>
<dbReference type="GO" id="GO:0000813">
    <property type="term" value="C:ESCRT I complex"/>
    <property type="evidence" value="ECO:0007669"/>
    <property type="project" value="TreeGrafter"/>
</dbReference>
<feature type="region of interest" description="Disordered" evidence="5">
    <location>
        <begin position="604"/>
        <end position="631"/>
    </location>
</feature>
<dbReference type="GO" id="GO:0036258">
    <property type="term" value="P:multivesicular body assembly"/>
    <property type="evidence" value="ECO:0007669"/>
    <property type="project" value="InterPro"/>
</dbReference>
<dbReference type="GO" id="GO:0070676">
    <property type="term" value="P:intralumenal vesicle formation"/>
    <property type="evidence" value="ECO:0007669"/>
    <property type="project" value="TreeGrafter"/>
</dbReference>
<keyword evidence="2 4" id="KW-0863">Zinc-finger</keyword>
<dbReference type="AlphaFoldDB" id="A0A8T2T1L0"/>
<dbReference type="GO" id="GO:0043130">
    <property type="term" value="F:ubiquitin binding"/>
    <property type="evidence" value="ECO:0007669"/>
    <property type="project" value="InterPro"/>
</dbReference>
<feature type="region of interest" description="Disordered" evidence="5">
    <location>
        <begin position="656"/>
        <end position="680"/>
    </location>
</feature>
<name>A0A8T2T1L0_CERRI</name>
<dbReference type="InterPro" id="IPR013083">
    <property type="entry name" value="Znf_RING/FYVE/PHD"/>
</dbReference>
<evidence type="ECO:0000313" key="8">
    <source>
        <dbReference type="Proteomes" id="UP000825935"/>
    </source>
</evidence>
<dbReference type="InterPro" id="IPR045893">
    <property type="entry name" value="FREE1"/>
</dbReference>
<dbReference type="Pfam" id="PF01363">
    <property type="entry name" value="FYVE"/>
    <property type="match status" value="1"/>
</dbReference>
<feature type="compositionally biased region" description="Low complexity" evidence="5">
    <location>
        <begin position="662"/>
        <end position="680"/>
    </location>
</feature>
<evidence type="ECO:0000313" key="7">
    <source>
        <dbReference type="EMBL" id="KAH7388298.1"/>
    </source>
</evidence>
<dbReference type="PANTHER" id="PTHR46977">
    <property type="entry name" value="PROTEIN FREE1"/>
    <property type="match status" value="1"/>
</dbReference>
<dbReference type="InterPro" id="IPR011011">
    <property type="entry name" value="Znf_FYVE_PHD"/>
</dbReference>
<keyword evidence="8" id="KW-1185">Reference proteome</keyword>
<dbReference type="OrthoDB" id="660555at2759"/>
<feature type="region of interest" description="Disordered" evidence="5">
    <location>
        <begin position="121"/>
        <end position="164"/>
    </location>
</feature>
<feature type="compositionally biased region" description="Polar residues" evidence="5">
    <location>
        <begin position="28"/>
        <end position="61"/>
    </location>
</feature>
<dbReference type="Gene3D" id="3.30.40.10">
    <property type="entry name" value="Zinc/RING finger domain, C3HC4 (zinc finger)"/>
    <property type="match status" value="1"/>
</dbReference>
<gene>
    <name evidence="7" type="ORF">KP509_16G069000</name>
</gene>
<evidence type="ECO:0000256" key="3">
    <source>
        <dbReference type="ARBA" id="ARBA00022833"/>
    </source>
</evidence>
<dbReference type="PROSITE" id="PS50178">
    <property type="entry name" value="ZF_FYVE"/>
    <property type="match status" value="1"/>
</dbReference>